<organism evidence="1 2">
    <name type="scientific">Algimonas arctica</name>
    <dbReference type="NCBI Taxonomy" id="1479486"/>
    <lineage>
        <taxon>Bacteria</taxon>
        <taxon>Pseudomonadati</taxon>
        <taxon>Pseudomonadota</taxon>
        <taxon>Alphaproteobacteria</taxon>
        <taxon>Maricaulales</taxon>
        <taxon>Robiginitomaculaceae</taxon>
        <taxon>Algimonas</taxon>
    </lineage>
</organism>
<sequence length="176" mass="19148">MAKQIEVSDWAYQTISTLMAEDDTAGSVISRLLASAISPENSTQTIAAHSNELNFHLAAVPDLTFTKIIAVKVNGKTINANKWKSLRDEVIKLGIENGVNMADISSVHTVTGEKSDEGFEFHETLGISIQGQSAKDSWKTCSDICSLIEASVEVLVQWRDNEKAAYPGKKAKLLIP</sequence>
<evidence type="ECO:0000313" key="1">
    <source>
        <dbReference type="EMBL" id="GHB05776.1"/>
    </source>
</evidence>
<accession>A0A8J3CTK9</accession>
<dbReference type="EMBL" id="BMZH01000031">
    <property type="protein sequence ID" value="GHB05776.1"/>
    <property type="molecule type" value="Genomic_DNA"/>
</dbReference>
<proteinExistence type="predicted"/>
<name>A0A8J3CTK9_9PROT</name>
<comment type="caution">
    <text evidence="1">The sequence shown here is derived from an EMBL/GenBank/DDBJ whole genome shotgun (WGS) entry which is preliminary data.</text>
</comment>
<protein>
    <submittedName>
        <fullName evidence="1">Uncharacterized protein</fullName>
    </submittedName>
</protein>
<dbReference type="NCBIfam" id="NF047386">
    <property type="entry name" value="T4SS_SepA_fam"/>
    <property type="match status" value="1"/>
</dbReference>
<gene>
    <name evidence="1" type="ORF">GCM10009069_30150</name>
</gene>
<dbReference type="Proteomes" id="UP000634004">
    <property type="component" value="Unassembled WGS sequence"/>
</dbReference>
<reference evidence="1" key="1">
    <citation type="journal article" date="2014" name="Int. J. Syst. Evol. Microbiol.">
        <title>Complete genome sequence of Corynebacterium casei LMG S-19264T (=DSM 44701T), isolated from a smear-ripened cheese.</title>
        <authorList>
            <consortium name="US DOE Joint Genome Institute (JGI-PGF)"/>
            <person name="Walter F."/>
            <person name="Albersmeier A."/>
            <person name="Kalinowski J."/>
            <person name="Ruckert C."/>
        </authorList>
    </citation>
    <scope>NUCLEOTIDE SEQUENCE</scope>
    <source>
        <strain evidence="1">KCTC 32513</strain>
    </source>
</reference>
<keyword evidence="2" id="KW-1185">Reference proteome</keyword>
<dbReference type="AlphaFoldDB" id="A0A8J3CTK9"/>
<evidence type="ECO:0000313" key="2">
    <source>
        <dbReference type="Proteomes" id="UP000634004"/>
    </source>
</evidence>
<dbReference type="RefSeq" id="WP_189499718.1">
    <property type="nucleotide sequence ID" value="NZ_BMZH01000031.1"/>
</dbReference>
<reference evidence="1" key="2">
    <citation type="submission" date="2020-09" db="EMBL/GenBank/DDBJ databases">
        <authorList>
            <person name="Sun Q."/>
            <person name="Kim S."/>
        </authorList>
    </citation>
    <scope>NUCLEOTIDE SEQUENCE</scope>
    <source>
        <strain evidence="1">KCTC 32513</strain>
    </source>
</reference>